<feature type="compositionally biased region" description="Polar residues" evidence="1">
    <location>
        <begin position="39"/>
        <end position="64"/>
    </location>
</feature>
<dbReference type="EMBL" id="LT882691">
    <property type="protein sequence ID" value="SMY30240.1"/>
    <property type="molecule type" value="Genomic_DNA"/>
</dbReference>
<proteinExistence type="predicted"/>
<gene>
    <name evidence="2" type="ORF">ZT1A5_G11691</name>
</gene>
<name>A0A1Y6M398_ZYMTR</name>
<dbReference type="Proteomes" id="UP000215453">
    <property type="component" value="Chromosome 16"/>
</dbReference>
<dbReference type="AlphaFoldDB" id="A0A1Y6M398"/>
<evidence type="ECO:0000313" key="3">
    <source>
        <dbReference type="Proteomes" id="UP000215453"/>
    </source>
</evidence>
<feature type="region of interest" description="Disordered" evidence="1">
    <location>
        <begin position="37"/>
        <end position="102"/>
    </location>
</feature>
<accession>A0A1Y6M398</accession>
<reference evidence="2 3" key="1">
    <citation type="submission" date="2016-10" db="EMBL/GenBank/DDBJ databases">
        <authorList>
            <person name="Varghese N."/>
        </authorList>
    </citation>
    <scope>NUCLEOTIDE SEQUENCE [LARGE SCALE GENOMIC DNA]</scope>
</reference>
<evidence type="ECO:0000313" key="2">
    <source>
        <dbReference type="EMBL" id="SMY30240.1"/>
    </source>
</evidence>
<organism evidence="2 3">
    <name type="scientific">Zymoseptoria tritici ST99CH_1A5</name>
    <dbReference type="NCBI Taxonomy" id="1276529"/>
    <lineage>
        <taxon>Eukaryota</taxon>
        <taxon>Fungi</taxon>
        <taxon>Dikarya</taxon>
        <taxon>Ascomycota</taxon>
        <taxon>Pezizomycotina</taxon>
        <taxon>Dothideomycetes</taxon>
        <taxon>Dothideomycetidae</taxon>
        <taxon>Mycosphaerellales</taxon>
        <taxon>Mycosphaerellaceae</taxon>
        <taxon>Zymoseptoria</taxon>
    </lineage>
</organism>
<sequence length="157" mass="17425">MLMQQLRRRKQATYGKTARLASSWSFTGLDSLDDESAAPTMSISRIARSQQPASAQKAEATSSKLKPVKRKAEPRKKDACVSSTESSDVDEPSPVKARSPPRFTKKYARSANSWNFTDLDFLDNELAAPTIPISRIAQSWRPECFHVEEALCGEAFA</sequence>
<evidence type="ECO:0000256" key="1">
    <source>
        <dbReference type="SAM" id="MobiDB-lite"/>
    </source>
</evidence>
<protein>
    <submittedName>
        <fullName evidence="2">Uncharacterized protein</fullName>
    </submittedName>
</protein>